<evidence type="ECO:0000313" key="7">
    <source>
        <dbReference type="EMBL" id="QCS42332.1"/>
    </source>
</evidence>
<dbReference type="GO" id="GO:0006310">
    <property type="term" value="P:DNA recombination"/>
    <property type="evidence" value="ECO:0007669"/>
    <property type="project" value="UniProtKB-KW"/>
</dbReference>
<dbReference type="InterPro" id="IPR004107">
    <property type="entry name" value="Integrase_SAM-like_N"/>
</dbReference>
<name>A0A4P8WH40_9EURY</name>
<keyword evidence="1" id="KW-0229">DNA integration</keyword>
<dbReference type="Pfam" id="PF00589">
    <property type="entry name" value="Phage_integrase"/>
    <property type="match status" value="1"/>
</dbReference>
<dbReference type="GO" id="GO:0015074">
    <property type="term" value="P:DNA integration"/>
    <property type="evidence" value="ECO:0007669"/>
    <property type="project" value="UniProtKB-KW"/>
</dbReference>
<dbReference type="EMBL" id="CP040330">
    <property type="protein sequence ID" value="QCS42332.1"/>
    <property type="molecule type" value="Genomic_DNA"/>
</dbReference>
<dbReference type="OrthoDB" id="198497at2157"/>
<dbReference type="InterPro" id="IPR044068">
    <property type="entry name" value="CB"/>
</dbReference>
<keyword evidence="2 4" id="KW-0238">DNA-binding</keyword>
<gene>
    <name evidence="7" type="ORF">FEJ81_08150</name>
</gene>
<reference evidence="8" key="1">
    <citation type="submission" date="2019-05" db="EMBL/GenBank/DDBJ databases">
        <title>Genome sequence and methylation pattern of the halophilic Archaeon Natrinema versiforme BOL5-4.</title>
        <authorList>
            <person name="DasSarma P."/>
            <person name="Anton B.P."/>
            <person name="DasSarma S.L."/>
            <person name="Martinez F.L."/>
            <person name="Guzman D."/>
            <person name="Roberts R.J."/>
            <person name="DasSarma S."/>
        </authorList>
    </citation>
    <scope>NUCLEOTIDE SEQUENCE [LARGE SCALE GENOMIC DNA]</scope>
    <source>
        <strain evidence="8">BOL5-4</strain>
    </source>
</reference>
<dbReference type="Pfam" id="PF02899">
    <property type="entry name" value="Phage_int_SAM_1"/>
    <property type="match status" value="1"/>
</dbReference>
<dbReference type="InterPro" id="IPR013762">
    <property type="entry name" value="Integrase-like_cat_sf"/>
</dbReference>
<dbReference type="PROSITE" id="PS51900">
    <property type="entry name" value="CB"/>
    <property type="match status" value="1"/>
</dbReference>
<protein>
    <submittedName>
        <fullName evidence="7">Site-specific integrase</fullName>
    </submittedName>
</protein>
<dbReference type="PANTHER" id="PTHR30349">
    <property type="entry name" value="PHAGE INTEGRASE-RELATED"/>
    <property type="match status" value="1"/>
</dbReference>
<feature type="domain" description="Core-binding (CB)" evidence="6">
    <location>
        <begin position="5"/>
        <end position="90"/>
    </location>
</feature>
<evidence type="ECO:0000256" key="1">
    <source>
        <dbReference type="ARBA" id="ARBA00022908"/>
    </source>
</evidence>
<dbReference type="AlphaFoldDB" id="A0A4P8WH40"/>
<sequence length="335" mass="38685">MTRSMTVSKAVERYLKERKLEVSRSTHRNHKYALNQFVEWSDKAGLDDISELDGFHIHDFKIYRRENSDINEVTLSNNLSVIRVFVRWLGSMEVVDSNIAENMVIPNPDDDARSDKIGPDIAEEILAYLGKFEYATLRHALFAVLWDTGFRLGTIRTLDLRDYHPDEEYVEVHHQPDKGTPLKNKTKAEREVNLHGWVCEVLDDYIKIHRDDVTDENGREPLFTTRHGRPVSSNLRANINALTRPCHYSGECPHGRDLETCEATTMEQSQRCPSSVPPHALRRSAITVWLNEGHSKELLSDRMNVSTKTLEKHYDARTEGEKRELRAEVFEMDNG</sequence>
<dbReference type="KEGG" id="nvr:FEJ81_08150"/>
<dbReference type="CDD" id="cd00397">
    <property type="entry name" value="DNA_BRE_C"/>
    <property type="match status" value="1"/>
</dbReference>
<dbReference type="Proteomes" id="UP000302218">
    <property type="component" value="Chromosome"/>
</dbReference>
<dbReference type="Gene3D" id="1.10.443.10">
    <property type="entry name" value="Intergrase catalytic core"/>
    <property type="match status" value="1"/>
</dbReference>
<dbReference type="PANTHER" id="PTHR30349:SF41">
    <property type="entry name" value="INTEGRASE_RECOMBINASE PROTEIN MJ0367-RELATED"/>
    <property type="match status" value="1"/>
</dbReference>
<proteinExistence type="predicted"/>
<dbReference type="InterPro" id="IPR010998">
    <property type="entry name" value="Integrase_recombinase_N"/>
</dbReference>
<evidence type="ECO:0000259" key="5">
    <source>
        <dbReference type="PROSITE" id="PS51898"/>
    </source>
</evidence>
<dbReference type="PROSITE" id="PS51898">
    <property type="entry name" value="TYR_RECOMBINASE"/>
    <property type="match status" value="1"/>
</dbReference>
<evidence type="ECO:0000259" key="6">
    <source>
        <dbReference type="PROSITE" id="PS51900"/>
    </source>
</evidence>
<accession>A0A4P8WH40</accession>
<evidence type="ECO:0000256" key="4">
    <source>
        <dbReference type="PROSITE-ProRule" id="PRU01248"/>
    </source>
</evidence>
<dbReference type="RefSeq" id="WP_138244822.1">
    <property type="nucleotide sequence ID" value="NZ_CP040330.1"/>
</dbReference>
<evidence type="ECO:0000313" key="8">
    <source>
        <dbReference type="Proteomes" id="UP000302218"/>
    </source>
</evidence>
<dbReference type="InterPro" id="IPR002104">
    <property type="entry name" value="Integrase_catalytic"/>
</dbReference>
<evidence type="ECO:0000256" key="2">
    <source>
        <dbReference type="ARBA" id="ARBA00023125"/>
    </source>
</evidence>
<organism evidence="7 8">
    <name type="scientific">Natrinema versiforme</name>
    <dbReference type="NCBI Taxonomy" id="88724"/>
    <lineage>
        <taxon>Archaea</taxon>
        <taxon>Methanobacteriati</taxon>
        <taxon>Methanobacteriota</taxon>
        <taxon>Stenosarchaea group</taxon>
        <taxon>Halobacteria</taxon>
        <taxon>Halobacteriales</taxon>
        <taxon>Natrialbaceae</taxon>
        <taxon>Natrinema</taxon>
    </lineage>
</organism>
<keyword evidence="3" id="KW-0233">DNA recombination</keyword>
<feature type="domain" description="Tyr recombinase" evidence="5">
    <location>
        <begin position="112"/>
        <end position="327"/>
    </location>
</feature>
<dbReference type="SUPFAM" id="SSF56349">
    <property type="entry name" value="DNA breaking-rejoining enzymes"/>
    <property type="match status" value="1"/>
</dbReference>
<dbReference type="InterPro" id="IPR050090">
    <property type="entry name" value="Tyrosine_recombinase_XerCD"/>
</dbReference>
<evidence type="ECO:0000256" key="3">
    <source>
        <dbReference type="ARBA" id="ARBA00023172"/>
    </source>
</evidence>
<dbReference type="InterPro" id="IPR011010">
    <property type="entry name" value="DNA_brk_join_enz"/>
</dbReference>
<dbReference type="Gene3D" id="1.10.150.130">
    <property type="match status" value="1"/>
</dbReference>
<dbReference type="GO" id="GO:0003677">
    <property type="term" value="F:DNA binding"/>
    <property type="evidence" value="ECO:0007669"/>
    <property type="project" value="UniProtKB-UniRule"/>
</dbReference>
<dbReference type="GeneID" id="40265237"/>